<protein>
    <submittedName>
        <fullName evidence="1">Uncharacterized protein</fullName>
    </submittedName>
</protein>
<dbReference type="RefSeq" id="WP_273893725.1">
    <property type="nucleotide sequence ID" value="NZ_JAMDGP010000016.1"/>
</dbReference>
<evidence type="ECO:0000313" key="1">
    <source>
        <dbReference type="EMBL" id="MDD1015016.1"/>
    </source>
</evidence>
<reference evidence="1 2" key="1">
    <citation type="submission" date="2022-05" db="EMBL/GenBank/DDBJ databases">
        <title>Novel Pseudomonas spp. Isolated from a Rainbow Trout Aquaculture Facility.</title>
        <authorList>
            <person name="Testerman T."/>
            <person name="Graf J."/>
        </authorList>
    </citation>
    <scope>NUCLEOTIDE SEQUENCE [LARGE SCALE GENOMIC DNA]</scope>
    <source>
        <strain evidence="1 2">ID1025</strain>
    </source>
</reference>
<sequence>MPTDRQLSFVANVRLTTENKALCAAETYFGRPFMSKITRSSGVVSKVKNLSNLVSIWDNSSKFLSLYLRHTNGGYHLYVRSADQRGHGLYLNSEGMLFLREVDRSPDVFQLSDGKTHNLLIDPDATGGTSQLYLYHRTLKQLIGSKTYRQSASTFTAVQAGGTPLPLDIEVIEVNSPYLGNPNEV</sequence>
<keyword evidence="2" id="KW-1185">Reference proteome</keyword>
<proteinExistence type="predicted"/>
<dbReference type="Proteomes" id="UP001148184">
    <property type="component" value="Unassembled WGS sequence"/>
</dbReference>
<accession>A0ABT5P9P3</accession>
<evidence type="ECO:0000313" key="2">
    <source>
        <dbReference type="Proteomes" id="UP001148184"/>
    </source>
</evidence>
<name>A0ABT5P9P3_9PSED</name>
<organism evidence="1 2">
    <name type="scientific">Pseudomonas rubra</name>
    <dbReference type="NCBI Taxonomy" id="2942627"/>
    <lineage>
        <taxon>Bacteria</taxon>
        <taxon>Pseudomonadati</taxon>
        <taxon>Pseudomonadota</taxon>
        <taxon>Gammaproteobacteria</taxon>
        <taxon>Pseudomonadales</taxon>
        <taxon>Pseudomonadaceae</taxon>
        <taxon>Pseudomonas</taxon>
    </lineage>
</organism>
<dbReference type="EMBL" id="JAMDGZ010000032">
    <property type="protein sequence ID" value="MDD1015016.1"/>
    <property type="molecule type" value="Genomic_DNA"/>
</dbReference>
<gene>
    <name evidence="1" type="ORF">M5G17_15215</name>
</gene>
<comment type="caution">
    <text evidence="1">The sequence shown here is derived from an EMBL/GenBank/DDBJ whole genome shotgun (WGS) entry which is preliminary data.</text>
</comment>